<dbReference type="InterPro" id="IPR001466">
    <property type="entry name" value="Beta-lactam-related"/>
</dbReference>
<proteinExistence type="predicted"/>
<dbReference type="SUPFAM" id="SSF56601">
    <property type="entry name" value="beta-lactamase/transpeptidase-like"/>
    <property type="match status" value="1"/>
</dbReference>
<keyword evidence="2" id="KW-0472">Membrane</keyword>
<evidence type="ECO:0000256" key="1">
    <source>
        <dbReference type="SAM" id="MobiDB-lite"/>
    </source>
</evidence>
<feature type="compositionally biased region" description="Low complexity" evidence="1">
    <location>
        <begin position="29"/>
        <end position="38"/>
    </location>
</feature>
<dbReference type="EMBL" id="CP040916">
    <property type="protein sequence ID" value="QDQ14401.1"/>
    <property type="molecule type" value="Genomic_DNA"/>
</dbReference>
<gene>
    <name evidence="4" type="ORF">FH965_30765</name>
</gene>
<organism evidence="4 5">
    <name type="scientific">Streptomyces spectabilis</name>
    <dbReference type="NCBI Taxonomy" id="68270"/>
    <lineage>
        <taxon>Bacteria</taxon>
        <taxon>Bacillati</taxon>
        <taxon>Actinomycetota</taxon>
        <taxon>Actinomycetes</taxon>
        <taxon>Kitasatosporales</taxon>
        <taxon>Streptomycetaceae</taxon>
        <taxon>Streptomyces</taxon>
    </lineage>
</organism>
<feature type="region of interest" description="Disordered" evidence="1">
    <location>
        <begin position="1"/>
        <end position="47"/>
    </location>
</feature>
<keyword evidence="2" id="KW-1133">Transmembrane helix</keyword>
<dbReference type="Gene3D" id="3.40.710.10">
    <property type="entry name" value="DD-peptidase/beta-lactamase superfamily"/>
    <property type="match status" value="1"/>
</dbReference>
<dbReference type="Pfam" id="PF00144">
    <property type="entry name" value="Beta-lactamase"/>
    <property type="match status" value="1"/>
</dbReference>
<accession>A0A516RFH8</accession>
<dbReference type="Proteomes" id="UP000316806">
    <property type="component" value="Chromosome"/>
</dbReference>
<dbReference type="InterPro" id="IPR012338">
    <property type="entry name" value="Beta-lactam/transpept-like"/>
</dbReference>
<evidence type="ECO:0000259" key="3">
    <source>
        <dbReference type="Pfam" id="PF00144"/>
    </source>
</evidence>
<reference evidence="4 5" key="1">
    <citation type="journal article" date="2019" name="J. Ind. Microbiol. Biotechnol.">
        <title>The complete genomic sequence of Streptomyces spectabilis NRRL-2792 and identification of secondary metabolite biosynthetic gene clusters.</title>
        <authorList>
            <person name="Sinha A."/>
            <person name="Phillips-Salemka S."/>
            <person name="Niraula T.A."/>
            <person name="Short K.A."/>
            <person name="Niraula N.P."/>
        </authorList>
    </citation>
    <scope>NUCLEOTIDE SEQUENCE [LARGE SCALE GENOMIC DNA]</scope>
    <source>
        <strain evidence="4 5">NRRL 2792</strain>
    </source>
</reference>
<dbReference type="PANTHER" id="PTHR46825">
    <property type="entry name" value="D-ALANYL-D-ALANINE-CARBOXYPEPTIDASE/ENDOPEPTIDASE AMPH"/>
    <property type="match status" value="1"/>
</dbReference>
<name>A0A516RFH8_STRST</name>
<feature type="domain" description="Beta-lactamase-related" evidence="3">
    <location>
        <begin position="85"/>
        <end position="426"/>
    </location>
</feature>
<sequence>MNGPGFRPNHPVPPGEFTVTDRSSDDSSGRSSSVCSDRFAARVRTGTSPRRRAVAAVAVLAAALGAAGALPASAAPSHGPRDAVRKDMERLVTDAGFPAALVATADGEGRARDYTAGVADLRTKAKVPVDGRVRAGSNTKTFTATVVLQLVGEGKVDLDAPVEKYLPGLLRGDGVDGRAIKVRQLLQHTSGLPEYTVHILKDVFGKARHTYYQPRDLLDIALKHKADFAPGKSWAYSNTNYVVAGLLIEKVTGRPLAEQLTERVIDRIGLRRTYFPGVGDEGIKGPHPRGYDAAKPGARLRDVTKLDPSWGWAAGQMVSTPGDLNRFFSALLGGELLKPAQLAQMRTTVKVPDEFGYVKGARYGLGLIRTPLSCGGAMWGHGGSIPGYYTYPGVTEDGRAATLAVTANREPAPDAFAKADAVVDAALCRK</sequence>
<dbReference type="InterPro" id="IPR050491">
    <property type="entry name" value="AmpC-like"/>
</dbReference>
<dbReference type="PANTHER" id="PTHR46825:SF7">
    <property type="entry name" value="D-ALANYL-D-ALANINE CARBOXYPEPTIDASE"/>
    <property type="match status" value="1"/>
</dbReference>
<feature type="transmembrane region" description="Helical" evidence="2">
    <location>
        <begin position="53"/>
        <end position="72"/>
    </location>
</feature>
<keyword evidence="2" id="KW-0812">Transmembrane</keyword>
<evidence type="ECO:0000313" key="4">
    <source>
        <dbReference type="EMBL" id="QDQ14401.1"/>
    </source>
</evidence>
<evidence type="ECO:0000313" key="5">
    <source>
        <dbReference type="Proteomes" id="UP000316806"/>
    </source>
</evidence>
<dbReference type="AlphaFoldDB" id="A0A516RFH8"/>
<evidence type="ECO:0000256" key="2">
    <source>
        <dbReference type="SAM" id="Phobius"/>
    </source>
</evidence>
<protein>
    <submittedName>
        <fullName evidence="4">Beta-lactamase family protein</fullName>
    </submittedName>
</protein>